<dbReference type="PANTHER" id="PTHR47505">
    <property type="entry name" value="DNA UTILIZATION PROTEIN YHGH"/>
    <property type="match status" value="1"/>
</dbReference>
<accession>A0ABX6K2J9</accession>
<evidence type="ECO:0000313" key="3">
    <source>
        <dbReference type="EMBL" id="QIM19265.1"/>
    </source>
</evidence>
<dbReference type="Pfam" id="PF00156">
    <property type="entry name" value="Pribosyltran"/>
    <property type="match status" value="1"/>
</dbReference>
<keyword evidence="3" id="KW-0328">Glycosyltransferase</keyword>
<protein>
    <submittedName>
        <fullName evidence="3">Phosphoribosyltransferase</fullName>
    </submittedName>
</protein>
<proteinExistence type="inferred from homology"/>
<organism evidence="3 4">
    <name type="scientific">Leucobacter coleopterorum</name>
    <dbReference type="NCBI Taxonomy" id="2714933"/>
    <lineage>
        <taxon>Bacteria</taxon>
        <taxon>Bacillati</taxon>
        <taxon>Actinomycetota</taxon>
        <taxon>Actinomycetes</taxon>
        <taxon>Micrococcales</taxon>
        <taxon>Microbacteriaceae</taxon>
        <taxon>Leucobacter</taxon>
    </lineage>
</organism>
<dbReference type="Proteomes" id="UP000503441">
    <property type="component" value="Chromosome"/>
</dbReference>
<sequence>MRGQRSPRPRMLRALRTLRGRTSQVGLKLTQREQNATRICVRRSTRALLKGREVVLFDDVITTGATVRAAQQTLEDAGARVIAVVALCIVVRRDTRQNSGTGNPFCKGVGFQKGVRLRHTGPPPEYPGRSPWTCTSAARMSASPTASRAMSNRRLKRLRVFFRRLNFLK</sequence>
<dbReference type="InterPro" id="IPR051910">
    <property type="entry name" value="ComF/GntX_DNA_util-trans"/>
</dbReference>
<dbReference type="InterPro" id="IPR000836">
    <property type="entry name" value="PRTase_dom"/>
</dbReference>
<evidence type="ECO:0000259" key="2">
    <source>
        <dbReference type="Pfam" id="PF00156"/>
    </source>
</evidence>
<name>A0ABX6K2J9_9MICO</name>
<keyword evidence="4" id="KW-1185">Reference proteome</keyword>
<comment type="similarity">
    <text evidence="1">Belongs to the ComF/GntX family.</text>
</comment>
<dbReference type="InterPro" id="IPR029057">
    <property type="entry name" value="PRTase-like"/>
</dbReference>
<dbReference type="CDD" id="cd06223">
    <property type="entry name" value="PRTases_typeI"/>
    <property type="match status" value="1"/>
</dbReference>
<dbReference type="PANTHER" id="PTHR47505:SF1">
    <property type="entry name" value="DNA UTILIZATION PROTEIN YHGH"/>
    <property type="match status" value="1"/>
</dbReference>
<dbReference type="Gene3D" id="3.40.50.2020">
    <property type="match status" value="1"/>
</dbReference>
<evidence type="ECO:0000313" key="4">
    <source>
        <dbReference type="Proteomes" id="UP000503441"/>
    </source>
</evidence>
<dbReference type="EMBL" id="CP049933">
    <property type="protein sequence ID" value="QIM19265.1"/>
    <property type="molecule type" value="Genomic_DNA"/>
</dbReference>
<evidence type="ECO:0000256" key="1">
    <source>
        <dbReference type="ARBA" id="ARBA00008007"/>
    </source>
</evidence>
<dbReference type="GO" id="GO:0016757">
    <property type="term" value="F:glycosyltransferase activity"/>
    <property type="evidence" value="ECO:0007669"/>
    <property type="project" value="UniProtKB-KW"/>
</dbReference>
<gene>
    <name evidence="3" type="ORF">G7066_13085</name>
</gene>
<feature type="domain" description="Phosphoribosyltransferase" evidence="2">
    <location>
        <begin position="33"/>
        <end position="96"/>
    </location>
</feature>
<reference evidence="3 4" key="1">
    <citation type="submission" date="2020-03" db="EMBL/GenBank/DDBJ databases">
        <title>Leucobacter sp. nov., isolated from beetles.</title>
        <authorList>
            <person name="Hyun D.-W."/>
            <person name="Bae J.-W."/>
        </authorList>
    </citation>
    <scope>NUCLEOTIDE SEQUENCE [LARGE SCALE GENOMIC DNA]</scope>
    <source>
        <strain evidence="3 4">HDW9A</strain>
    </source>
</reference>
<keyword evidence="3" id="KW-0808">Transferase</keyword>
<dbReference type="SUPFAM" id="SSF53271">
    <property type="entry name" value="PRTase-like"/>
    <property type="match status" value="1"/>
</dbReference>